<dbReference type="EMBL" id="JABAYA010000124">
    <property type="protein sequence ID" value="KAF7724269.1"/>
    <property type="molecule type" value="Genomic_DNA"/>
</dbReference>
<gene>
    <name evidence="1" type="ORF">EC973_001170</name>
</gene>
<sequence>MNETIGSCTTEAAILQQGNRKMGLKADLRIVADDYACTEEELDVSGAEMAGNGAALSKINSDRIKVILGGKCIADKLLETTGRAMQVVMLHFAASMDHNFNFPGLCGEVVTINLRADGLYVAQTIGELEIPSCPANLKYLEQTVLALNNERRGTLSQKLV</sequence>
<name>A0A8H7BMC9_9FUNG</name>
<dbReference type="OrthoDB" id="2289963at2759"/>
<reference evidence="1" key="1">
    <citation type="submission" date="2020-01" db="EMBL/GenBank/DDBJ databases">
        <title>Genome Sequencing of Three Apophysomyces-Like Fungal Strains Confirms a Novel Fungal Genus in the Mucoromycota with divergent Burkholderia-like Endosymbiotic Bacteria.</title>
        <authorList>
            <person name="Stajich J.E."/>
            <person name="Macias A.M."/>
            <person name="Carter-House D."/>
            <person name="Lovett B."/>
            <person name="Kasson L.R."/>
            <person name="Berry K."/>
            <person name="Grigoriev I."/>
            <person name="Chang Y."/>
            <person name="Spatafora J."/>
            <person name="Kasson M.T."/>
        </authorList>
    </citation>
    <scope>NUCLEOTIDE SEQUENCE</scope>
    <source>
        <strain evidence="1">NRRL A-21654</strain>
    </source>
</reference>
<protein>
    <submittedName>
        <fullName evidence="1">Uncharacterized protein</fullName>
    </submittedName>
</protein>
<evidence type="ECO:0000313" key="1">
    <source>
        <dbReference type="EMBL" id="KAF7724269.1"/>
    </source>
</evidence>
<accession>A0A8H7BMC9</accession>
<dbReference type="AlphaFoldDB" id="A0A8H7BMC9"/>
<proteinExistence type="predicted"/>
<evidence type="ECO:0000313" key="2">
    <source>
        <dbReference type="Proteomes" id="UP000605846"/>
    </source>
</evidence>
<comment type="caution">
    <text evidence="1">The sequence shown here is derived from an EMBL/GenBank/DDBJ whole genome shotgun (WGS) entry which is preliminary data.</text>
</comment>
<organism evidence="1 2">
    <name type="scientific">Apophysomyces ossiformis</name>
    <dbReference type="NCBI Taxonomy" id="679940"/>
    <lineage>
        <taxon>Eukaryota</taxon>
        <taxon>Fungi</taxon>
        <taxon>Fungi incertae sedis</taxon>
        <taxon>Mucoromycota</taxon>
        <taxon>Mucoromycotina</taxon>
        <taxon>Mucoromycetes</taxon>
        <taxon>Mucorales</taxon>
        <taxon>Mucorineae</taxon>
        <taxon>Mucoraceae</taxon>
        <taxon>Apophysomyces</taxon>
    </lineage>
</organism>
<keyword evidence="2" id="KW-1185">Reference proteome</keyword>
<dbReference type="Proteomes" id="UP000605846">
    <property type="component" value="Unassembled WGS sequence"/>
</dbReference>